<comment type="caution">
    <text evidence="2">The sequence shown here is derived from an EMBL/GenBank/DDBJ whole genome shotgun (WGS) entry which is preliminary data.</text>
</comment>
<accession>A0A926KVF7</accession>
<keyword evidence="1" id="KW-0472">Membrane</keyword>
<keyword evidence="3" id="KW-1185">Reference proteome</keyword>
<protein>
    <submittedName>
        <fullName evidence="2">Uncharacterized protein</fullName>
    </submittedName>
</protein>
<sequence>MQISSYVQMPAMAIGGVDRETVGLFLPAEGRAIDIGVHINNLTLWSFIIFGIFNVVAGVVRSAGAVVFPLVVAFIAAALNVLYYRFGNWKKAK</sequence>
<evidence type="ECO:0000256" key="1">
    <source>
        <dbReference type="SAM" id="Phobius"/>
    </source>
</evidence>
<feature type="transmembrane region" description="Helical" evidence="1">
    <location>
        <begin position="66"/>
        <end position="86"/>
    </location>
</feature>
<gene>
    <name evidence="2" type="ORF">ICC18_29875</name>
</gene>
<dbReference type="RefSeq" id="WP_188178040.1">
    <property type="nucleotide sequence ID" value="NZ_JACVVD010000017.1"/>
</dbReference>
<organism evidence="2 3">
    <name type="scientific">Paenibacillus sedimenti</name>
    <dbReference type="NCBI Taxonomy" id="2770274"/>
    <lineage>
        <taxon>Bacteria</taxon>
        <taxon>Bacillati</taxon>
        <taxon>Bacillota</taxon>
        <taxon>Bacilli</taxon>
        <taxon>Bacillales</taxon>
        <taxon>Paenibacillaceae</taxon>
        <taxon>Paenibacillus</taxon>
    </lineage>
</organism>
<reference evidence="2" key="1">
    <citation type="submission" date="2020-09" db="EMBL/GenBank/DDBJ databases">
        <title>Draft Genome Sequence of Paenibacillus sp. WST5.</title>
        <authorList>
            <person name="Bao Z."/>
        </authorList>
    </citation>
    <scope>NUCLEOTIDE SEQUENCE</scope>
    <source>
        <strain evidence="2">WST5</strain>
    </source>
</reference>
<evidence type="ECO:0000313" key="3">
    <source>
        <dbReference type="Proteomes" id="UP000650466"/>
    </source>
</evidence>
<dbReference type="Proteomes" id="UP000650466">
    <property type="component" value="Unassembled WGS sequence"/>
</dbReference>
<dbReference type="EMBL" id="JACVVD010000017">
    <property type="protein sequence ID" value="MBD0384262.1"/>
    <property type="molecule type" value="Genomic_DNA"/>
</dbReference>
<keyword evidence="1" id="KW-0812">Transmembrane</keyword>
<dbReference type="AlphaFoldDB" id="A0A926KVF7"/>
<evidence type="ECO:0000313" key="2">
    <source>
        <dbReference type="EMBL" id="MBD0384262.1"/>
    </source>
</evidence>
<feature type="transmembrane region" description="Helical" evidence="1">
    <location>
        <begin position="42"/>
        <end position="60"/>
    </location>
</feature>
<keyword evidence="1" id="KW-1133">Transmembrane helix</keyword>
<proteinExistence type="predicted"/>
<name>A0A926KVF7_9BACL</name>